<keyword evidence="3" id="KW-1185">Reference proteome</keyword>
<sequence>MNGVQMLVVLGLSSQNVILWSAMKTLQLVFIMLCIMPFVMLLPFSFYIVVLLLGVVLLLMLSSQKATNKEKQQLSTLITCVALSIVGFYWLFEKAIEQAESGGDSLLASIPTPLLLRL</sequence>
<organism evidence="2 3">
    <name type="scientific">Gleimia coleocanis DSM 15436</name>
    <dbReference type="NCBI Taxonomy" id="525245"/>
    <lineage>
        <taxon>Bacteria</taxon>
        <taxon>Bacillati</taxon>
        <taxon>Actinomycetota</taxon>
        <taxon>Actinomycetes</taxon>
        <taxon>Actinomycetales</taxon>
        <taxon>Actinomycetaceae</taxon>
        <taxon>Gleimia</taxon>
    </lineage>
</organism>
<proteinExistence type="predicted"/>
<accession>C0W077</accession>
<keyword evidence="1" id="KW-0472">Membrane</keyword>
<name>C0W077_9ACTO</name>
<protein>
    <submittedName>
        <fullName evidence="2">Uncharacterized protein</fullName>
    </submittedName>
</protein>
<evidence type="ECO:0000313" key="2">
    <source>
        <dbReference type="EMBL" id="EEH63936.1"/>
    </source>
</evidence>
<keyword evidence="1" id="KW-1133">Transmembrane helix</keyword>
<dbReference type="HOGENOM" id="CLU_2068061_0_0_11"/>
<dbReference type="EMBL" id="ACFG01000030">
    <property type="protein sequence ID" value="EEH63936.1"/>
    <property type="molecule type" value="Genomic_DNA"/>
</dbReference>
<reference evidence="2 3" key="1">
    <citation type="submission" date="2009-01" db="EMBL/GenBank/DDBJ databases">
        <authorList>
            <person name="Qin X."/>
            <person name="Bachman B."/>
            <person name="Battles P."/>
            <person name="Bell A."/>
            <person name="Bess C."/>
            <person name="Bickham C."/>
            <person name="Chaboub L."/>
            <person name="Chen D."/>
            <person name="Coyle M."/>
            <person name="Deiros D.R."/>
            <person name="Dinh H."/>
            <person name="Forbes L."/>
            <person name="Fowler G."/>
            <person name="Francisco L."/>
            <person name="Fu Q."/>
            <person name="Gubbala S."/>
            <person name="Hale W."/>
            <person name="Han Y."/>
            <person name="Hemphill L."/>
            <person name="Highlander S.K."/>
            <person name="Hirani K."/>
            <person name="Hogues M."/>
            <person name="Jackson L."/>
            <person name="Jakkamsetti A."/>
            <person name="Javaid M."/>
            <person name="Jiang H."/>
            <person name="Korchina V."/>
            <person name="Kovar C."/>
            <person name="Lara F."/>
            <person name="Lee S."/>
            <person name="Mata R."/>
            <person name="Mathew T."/>
            <person name="Moen C."/>
            <person name="Morales K."/>
            <person name="Munidasa M."/>
            <person name="Nazareth L."/>
            <person name="Ngo R."/>
            <person name="Nguyen L."/>
            <person name="Okwuonu G."/>
            <person name="Ongeri F."/>
            <person name="Patil S."/>
            <person name="Petrosino J."/>
            <person name="Pham C."/>
            <person name="Pham P."/>
            <person name="Pu L.-L."/>
            <person name="Puazo M."/>
            <person name="Raj R."/>
            <person name="Reid J."/>
            <person name="Rouhana J."/>
            <person name="Saada N."/>
            <person name="Shang Y."/>
            <person name="Simmons D."/>
            <person name="Thornton R."/>
            <person name="Warren J."/>
            <person name="Weissenberger G."/>
            <person name="Zhang J."/>
            <person name="Zhang L."/>
            <person name="Zhou C."/>
            <person name="Zhu D."/>
            <person name="Muzny D."/>
            <person name="Worley K."/>
            <person name="Gibbs R."/>
        </authorList>
    </citation>
    <scope>NUCLEOTIDE SEQUENCE [LARGE SCALE GENOMIC DNA]</scope>
    <source>
        <strain evidence="2 3">DSM 15436</strain>
    </source>
</reference>
<evidence type="ECO:0000313" key="3">
    <source>
        <dbReference type="Proteomes" id="UP000010301"/>
    </source>
</evidence>
<dbReference type="Proteomes" id="UP000010301">
    <property type="component" value="Unassembled WGS sequence"/>
</dbReference>
<feature type="transmembrane region" description="Helical" evidence="1">
    <location>
        <begin position="74"/>
        <end position="92"/>
    </location>
</feature>
<comment type="caution">
    <text evidence="2">The sequence shown here is derived from an EMBL/GenBank/DDBJ whole genome shotgun (WGS) entry which is preliminary data.</text>
</comment>
<evidence type="ECO:0000256" key="1">
    <source>
        <dbReference type="SAM" id="Phobius"/>
    </source>
</evidence>
<gene>
    <name evidence="2" type="ORF">HMPREF0044_0955</name>
</gene>
<keyword evidence="1" id="KW-0812">Transmembrane</keyword>
<feature type="transmembrane region" description="Helical" evidence="1">
    <location>
        <begin position="29"/>
        <end position="62"/>
    </location>
</feature>
<feature type="transmembrane region" description="Helical" evidence="1">
    <location>
        <begin position="7"/>
        <end position="23"/>
    </location>
</feature>
<dbReference type="AlphaFoldDB" id="C0W077"/>